<evidence type="ECO:0000313" key="2">
    <source>
        <dbReference type="EMBL" id="QCK85348.1"/>
    </source>
</evidence>
<dbReference type="Pfam" id="PF01593">
    <property type="entry name" value="Amino_oxidase"/>
    <property type="match status" value="1"/>
</dbReference>
<dbReference type="NCBIfam" id="NF005548">
    <property type="entry name" value="PRK07208.1-4"/>
    <property type="match status" value="1"/>
</dbReference>
<dbReference type="SUPFAM" id="SSF51905">
    <property type="entry name" value="FAD/NAD(P)-binding domain"/>
    <property type="match status" value="1"/>
</dbReference>
<dbReference type="GO" id="GO:0050660">
    <property type="term" value="F:flavin adenine dinucleotide binding"/>
    <property type="evidence" value="ECO:0007669"/>
    <property type="project" value="TreeGrafter"/>
</dbReference>
<evidence type="ECO:0000313" key="3">
    <source>
        <dbReference type="Proteomes" id="UP000298588"/>
    </source>
</evidence>
<gene>
    <name evidence="2" type="ORF">E8L99_05970</name>
</gene>
<proteinExistence type="predicted"/>
<dbReference type="GO" id="GO:0005829">
    <property type="term" value="C:cytosol"/>
    <property type="evidence" value="ECO:0007669"/>
    <property type="project" value="TreeGrafter"/>
</dbReference>
<dbReference type="AlphaFoldDB" id="A0A4D7QDR5"/>
<accession>A0A4D7QDR5</accession>
<dbReference type="Proteomes" id="UP000298588">
    <property type="component" value="Chromosome"/>
</dbReference>
<dbReference type="InterPro" id="IPR036188">
    <property type="entry name" value="FAD/NAD-bd_sf"/>
</dbReference>
<evidence type="ECO:0000259" key="1">
    <source>
        <dbReference type="Pfam" id="PF01593"/>
    </source>
</evidence>
<dbReference type="OrthoDB" id="9769600at2"/>
<reference evidence="2 3" key="1">
    <citation type="submission" date="2019-04" db="EMBL/GenBank/DDBJ databases">
        <title>Phreatobacter aquaticus sp. nov.</title>
        <authorList>
            <person name="Choi A."/>
            <person name="Baek K."/>
        </authorList>
    </citation>
    <scope>NUCLEOTIDE SEQUENCE [LARGE SCALE GENOMIC DNA]</scope>
    <source>
        <strain evidence="2 3">NMCR1094</strain>
    </source>
</reference>
<dbReference type="PANTHER" id="PTHR21197:SF0">
    <property type="entry name" value="UDP-GALACTOPYRANOSE MUTASE"/>
    <property type="match status" value="1"/>
</dbReference>
<dbReference type="PRINTS" id="PR00419">
    <property type="entry name" value="ADXRDTASE"/>
</dbReference>
<feature type="domain" description="Amine oxidase" evidence="1">
    <location>
        <begin position="36"/>
        <end position="394"/>
    </location>
</feature>
<dbReference type="PANTHER" id="PTHR21197">
    <property type="entry name" value="UDP-GALACTOPYRANOSE MUTASE"/>
    <property type="match status" value="1"/>
</dbReference>
<keyword evidence="3" id="KW-1185">Reference proteome</keyword>
<organism evidence="2 3">
    <name type="scientific">Phreatobacter aquaticus</name>
    <dbReference type="NCBI Taxonomy" id="2570229"/>
    <lineage>
        <taxon>Bacteria</taxon>
        <taxon>Pseudomonadati</taxon>
        <taxon>Pseudomonadota</taxon>
        <taxon>Alphaproteobacteria</taxon>
        <taxon>Hyphomicrobiales</taxon>
        <taxon>Phreatobacteraceae</taxon>
        <taxon>Phreatobacter</taxon>
    </lineage>
</organism>
<protein>
    <submittedName>
        <fullName evidence="2">FAD-dependent oxidoreductase</fullName>
    </submittedName>
</protein>
<sequence>MADAALHCRRASAFCLQAGIHRSIDVRIAVIGAGPAGLTAAYQLAKAGQTVVVFEAGKSVGGMARSFDLWGQRVDLGPHRFFSKDPRVNSLWLEVIGRDYRMVERQTRILYGDRLYEYPLRAGNVLANMGPVEAAACLLSYGAARIAPPRATGPDATFEDWVVSRFGRRLFEMFFKSYSEKLWGLSCKELNADFAAQRIKSFSLAQALLSAIGLSRQKHRTLADVFAYPLNGNGEVYERMARAVTELGGDVRLNTPVKRVIVKDKAACGVELSDGSSLAFDHVISTMPLTTMVKGLSDIPEAVTAATNALTYRNTIIVYLRVSRPDSFSDQWLYVHSPRLLTGRITHFGNWVPEIRRRQPGAILALEYWCNNEDAIWSEDEATLVARARREMAETGLVTDQEILEGSVVRIPRCYPVYSRDYKSHLAPVVAFLREHRNLWAIGRYGSFKYNNQDHSILMGLLTAEAILGHAEHDLWNVNADDEYQESSVITAEGLQVETRPENAAT</sequence>
<dbReference type="Gene3D" id="3.50.50.60">
    <property type="entry name" value="FAD/NAD(P)-binding domain"/>
    <property type="match status" value="1"/>
</dbReference>
<dbReference type="KEGG" id="paqt:E8L99_05970"/>
<dbReference type="InterPro" id="IPR002937">
    <property type="entry name" value="Amino_oxidase"/>
</dbReference>
<dbReference type="GO" id="GO:0016491">
    <property type="term" value="F:oxidoreductase activity"/>
    <property type="evidence" value="ECO:0007669"/>
    <property type="project" value="InterPro"/>
</dbReference>
<dbReference type="GO" id="GO:0008767">
    <property type="term" value="F:UDP-galactopyranose mutase activity"/>
    <property type="evidence" value="ECO:0007669"/>
    <property type="project" value="TreeGrafter"/>
</dbReference>
<dbReference type="EMBL" id="CP039865">
    <property type="protein sequence ID" value="QCK85348.1"/>
    <property type="molecule type" value="Genomic_DNA"/>
</dbReference>
<name>A0A4D7QDR5_9HYPH</name>